<dbReference type="AlphaFoldDB" id="A0A9D7S843"/>
<proteinExistence type="predicted"/>
<protein>
    <submittedName>
        <fullName evidence="1">Uncharacterized protein</fullName>
    </submittedName>
</protein>
<dbReference type="Proteomes" id="UP000808349">
    <property type="component" value="Unassembled WGS sequence"/>
</dbReference>
<evidence type="ECO:0000313" key="1">
    <source>
        <dbReference type="EMBL" id="MBK9717134.1"/>
    </source>
</evidence>
<organism evidence="1 2">
    <name type="scientific">Candidatus Defluviibacterium haderslevense</name>
    <dbReference type="NCBI Taxonomy" id="2981993"/>
    <lineage>
        <taxon>Bacteria</taxon>
        <taxon>Pseudomonadati</taxon>
        <taxon>Bacteroidota</taxon>
        <taxon>Saprospiria</taxon>
        <taxon>Saprospirales</taxon>
        <taxon>Saprospiraceae</taxon>
        <taxon>Candidatus Defluviibacterium</taxon>
    </lineage>
</organism>
<evidence type="ECO:0000313" key="2">
    <source>
        <dbReference type="Proteomes" id="UP000808349"/>
    </source>
</evidence>
<dbReference type="EMBL" id="JADKFW010000004">
    <property type="protein sequence ID" value="MBK9717134.1"/>
    <property type="molecule type" value="Genomic_DNA"/>
</dbReference>
<accession>A0A9D7S843</accession>
<reference evidence="1 2" key="1">
    <citation type="submission" date="2020-10" db="EMBL/GenBank/DDBJ databases">
        <title>Connecting structure to function with the recovery of over 1000 high-quality activated sludge metagenome-assembled genomes encoding full-length rRNA genes using long-read sequencing.</title>
        <authorList>
            <person name="Singleton C.M."/>
            <person name="Petriglieri F."/>
            <person name="Kristensen J.M."/>
            <person name="Kirkegaard R.H."/>
            <person name="Michaelsen T.Y."/>
            <person name="Andersen M.H."/>
            <person name="Karst S.M."/>
            <person name="Dueholm M.S."/>
            <person name="Nielsen P.H."/>
            <person name="Albertsen M."/>
        </authorList>
    </citation>
    <scope>NUCLEOTIDE SEQUENCE [LARGE SCALE GENOMIC DNA]</scope>
    <source>
        <strain evidence="1">Ribe_18-Q3-R11-54_BAT3C.373</strain>
    </source>
</reference>
<name>A0A9D7S843_9BACT</name>
<sequence>MKVINDTWESLTIQKISKDSLIIIFSNQIKRDPFHRESILLMQSYIDKLDTKSHIKFYIDNIYVPLYPDSNEKLNPPPRIRRPNLNSSLDTYYMSILASRSYNTDSVISYIINNKLSSCELKEPIIGFYVKLMRILKKNNITSILDSVTTKNDSCSQKNAELLKYSFKYI</sequence>
<gene>
    <name evidence="1" type="ORF">IPO85_06415</name>
</gene>
<comment type="caution">
    <text evidence="1">The sequence shown here is derived from an EMBL/GenBank/DDBJ whole genome shotgun (WGS) entry which is preliminary data.</text>
</comment>